<accession>A0A3N4IBS0</accession>
<organism evidence="1 2">
    <name type="scientific">Ascobolus immersus RN42</name>
    <dbReference type="NCBI Taxonomy" id="1160509"/>
    <lineage>
        <taxon>Eukaryota</taxon>
        <taxon>Fungi</taxon>
        <taxon>Dikarya</taxon>
        <taxon>Ascomycota</taxon>
        <taxon>Pezizomycotina</taxon>
        <taxon>Pezizomycetes</taxon>
        <taxon>Pezizales</taxon>
        <taxon>Ascobolaceae</taxon>
        <taxon>Ascobolus</taxon>
    </lineage>
</organism>
<protein>
    <submittedName>
        <fullName evidence="1">Uncharacterized protein</fullName>
    </submittedName>
</protein>
<evidence type="ECO:0000313" key="2">
    <source>
        <dbReference type="Proteomes" id="UP000275078"/>
    </source>
</evidence>
<keyword evidence="2" id="KW-1185">Reference proteome</keyword>
<sequence>MAEPARGEEEYSLPSTAVEIVNCTRMPHRGSVYRTSRPTLLQIAENRQTIQRVYESPSHSGNPSIYQLNFSTRSWGRRVFAPFPHRDFQLYTARSFGFLRICSCFHPHELCDATRRMVNILHVDGLRHVLHQEQSVIPRFAMLCCRHPYQ</sequence>
<dbReference type="AlphaFoldDB" id="A0A3N4IBS0"/>
<proteinExistence type="predicted"/>
<reference evidence="1 2" key="1">
    <citation type="journal article" date="2018" name="Nat. Ecol. Evol.">
        <title>Pezizomycetes genomes reveal the molecular basis of ectomycorrhizal truffle lifestyle.</title>
        <authorList>
            <person name="Murat C."/>
            <person name="Payen T."/>
            <person name="Noel B."/>
            <person name="Kuo A."/>
            <person name="Morin E."/>
            <person name="Chen J."/>
            <person name="Kohler A."/>
            <person name="Krizsan K."/>
            <person name="Balestrini R."/>
            <person name="Da Silva C."/>
            <person name="Montanini B."/>
            <person name="Hainaut M."/>
            <person name="Levati E."/>
            <person name="Barry K.W."/>
            <person name="Belfiori B."/>
            <person name="Cichocki N."/>
            <person name="Clum A."/>
            <person name="Dockter R.B."/>
            <person name="Fauchery L."/>
            <person name="Guy J."/>
            <person name="Iotti M."/>
            <person name="Le Tacon F."/>
            <person name="Lindquist E.A."/>
            <person name="Lipzen A."/>
            <person name="Malagnac F."/>
            <person name="Mello A."/>
            <person name="Molinier V."/>
            <person name="Miyauchi S."/>
            <person name="Poulain J."/>
            <person name="Riccioni C."/>
            <person name="Rubini A."/>
            <person name="Sitrit Y."/>
            <person name="Splivallo R."/>
            <person name="Traeger S."/>
            <person name="Wang M."/>
            <person name="Zifcakova L."/>
            <person name="Wipf D."/>
            <person name="Zambonelli A."/>
            <person name="Paolocci F."/>
            <person name="Nowrousian M."/>
            <person name="Ottonello S."/>
            <person name="Baldrian P."/>
            <person name="Spatafora J.W."/>
            <person name="Henrissat B."/>
            <person name="Nagy L.G."/>
            <person name="Aury J.M."/>
            <person name="Wincker P."/>
            <person name="Grigoriev I.V."/>
            <person name="Bonfante P."/>
            <person name="Martin F.M."/>
        </authorList>
    </citation>
    <scope>NUCLEOTIDE SEQUENCE [LARGE SCALE GENOMIC DNA]</scope>
    <source>
        <strain evidence="1 2">RN42</strain>
    </source>
</reference>
<dbReference type="Proteomes" id="UP000275078">
    <property type="component" value="Unassembled WGS sequence"/>
</dbReference>
<name>A0A3N4IBS0_ASCIM</name>
<dbReference type="EMBL" id="ML119668">
    <property type="protein sequence ID" value="RPA82916.1"/>
    <property type="molecule type" value="Genomic_DNA"/>
</dbReference>
<gene>
    <name evidence="1" type="ORF">BJ508DRAFT_81424</name>
</gene>
<evidence type="ECO:0000313" key="1">
    <source>
        <dbReference type="EMBL" id="RPA82916.1"/>
    </source>
</evidence>